<dbReference type="CDD" id="cd00082">
    <property type="entry name" value="HisKA"/>
    <property type="match status" value="1"/>
</dbReference>
<dbReference type="Pfam" id="PF00512">
    <property type="entry name" value="HisKA"/>
    <property type="match status" value="1"/>
</dbReference>
<keyword evidence="13 15" id="KW-0472">Membrane</keyword>
<evidence type="ECO:0000256" key="13">
    <source>
        <dbReference type="ARBA" id="ARBA00023136"/>
    </source>
</evidence>
<reference evidence="17" key="2">
    <citation type="journal article" date="2021" name="PeerJ">
        <title>Extensive microbial diversity within the chicken gut microbiome revealed by metagenomics and culture.</title>
        <authorList>
            <person name="Gilroy R."/>
            <person name="Ravi A."/>
            <person name="Getino M."/>
            <person name="Pursley I."/>
            <person name="Horton D.L."/>
            <person name="Alikhan N.F."/>
            <person name="Baker D."/>
            <person name="Gharbi K."/>
            <person name="Hall N."/>
            <person name="Watson M."/>
            <person name="Adriaenssens E.M."/>
            <person name="Foster-Nyarko E."/>
            <person name="Jarju S."/>
            <person name="Secka A."/>
            <person name="Antonio M."/>
            <person name="Oren A."/>
            <person name="Chaudhuri R.R."/>
            <person name="La Ragione R."/>
            <person name="Hildebrand F."/>
            <person name="Pallen M.J."/>
        </authorList>
    </citation>
    <scope>NUCLEOTIDE SEQUENCE</scope>
    <source>
        <strain evidence="17">CHK178-757</strain>
    </source>
</reference>
<evidence type="ECO:0000256" key="3">
    <source>
        <dbReference type="ARBA" id="ARBA00012438"/>
    </source>
</evidence>
<organism evidence="17 18">
    <name type="scientific">Candidatus Scybalocola faecigallinarum</name>
    <dbReference type="NCBI Taxonomy" id="2840941"/>
    <lineage>
        <taxon>Bacteria</taxon>
        <taxon>Bacillati</taxon>
        <taxon>Bacillota</taxon>
        <taxon>Clostridia</taxon>
        <taxon>Lachnospirales</taxon>
        <taxon>Lachnospiraceae</taxon>
        <taxon>Lachnospiraceae incertae sedis</taxon>
        <taxon>Candidatus Scybalocola (ex Gilroy et al. 2021)</taxon>
    </lineage>
</organism>
<evidence type="ECO:0000256" key="7">
    <source>
        <dbReference type="ARBA" id="ARBA00022692"/>
    </source>
</evidence>
<evidence type="ECO:0000256" key="4">
    <source>
        <dbReference type="ARBA" id="ARBA00022475"/>
    </source>
</evidence>
<keyword evidence="8" id="KW-0547">Nucleotide-binding</keyword>
<evidence type="ECO:0000256" key="11">
    <source>
        <dbReference type="ARBA" id="ARBA00022989"/>
    </source>
</evidence>
<evidence type="ECO:0000256" key="15">
    <source>
        <dbReference type="SAM" id="Phobius"/>
    </source>
</evidence>
<evidence type="ECO:0000256" key="8">
    <source>
        <dbReference type="ARBA" id="ARBA00022741"/>
    </source>
</evidence>
<accession>A0A9D1F743</accession>
<keyword evidence="5" id="KW-0597">Phosphoprotein</keyword>
<dbReference type="SMART" id="SM00387">
    <property type="entry name" value="HATPase_c"/>
    <property type="match status" value="1"/>
</dbReference>
<keyword evidence="12" id="KW-0902">Two-component regulatory system</keyword>
<evidence type="ECO:0000259" key="16">
    <source>
        <dbReference type="PROSITE" id="PS50109"/>
    </source>
</evidence>
<evidence type="ECO:0000256" key="12">
    <source>
        <dbReference type="ARBA" id="ARBA00023012"/>
    </source>
</evidence>
<dbReference type="EC" id="2.7.13.3" evidence="3"/>
<dbReference type="SMART" id="SM00388">
    <property type="entry name" value="HisKA"/>
    <property type="match status" value="1"/>
</dbReference>
<gene>
    <name evidence="17" type="ORF">IAB46_11445</name>
</gene>
<evidence type="ECO:0000313" key="18">
    <source>
        <dbReference type="Proteomes" id="UP000823927"/>
    </source>
</evidence>
<dbReference type="GO" id="GO:0000155">
    <property type="term" value="F:phosphorelay sensor kinase activity"/>
    <property type="evidence" value="ECO:0007669"/>
    <property type="project" value="InterPro"/>
</dbReference>
<evidence type="ECO:0000313" key="17">
    <source>
        <dbReference type="EMBL" id="HIS48142.1"/>
    </source>
</evidence>
<dbReference type="InterPro" id="IPR036097">
    <property type="entry name" value="HisK_dim/P_sf"/>
</dbReference>
<dbReference type="PRINTS" id="PR00344">
    <property type="entry name" value="BCTRLSENSOR"/>
</dbReference>
<dbReference type="SUPFAM" id="SSF55874">
    <property type="entry name" value="ATPase domain of HSP90 chaperone/DNA topoisomerase II/histidine kinase"/>
    <property type="match status" value="1"/>
</dbReference>
<comment type="caution">
    <text evidence="17">The sequence shown here is derived from an EMBL/GenBank/DDBJ whole genome shotgun (WGS) entry which is preliminary data.</text>
</comment>
<comment type="subcellular location">
    <subcellularLocation>
        <location evidence="2">Cell membrane</location>
        <topology evidence="2">Multi-pass membrane protein</topology>
    </subcellularLocation>
</comment>
<dbReference type="Gene3D" id="6.10.340.10">
    <property type="match status" value="1"/>
</dbReference>
<dbReference type="InterPro" id="IPR005467">
    <property type="entry name" value="His_kinase_dom"/>
</dbReference>
<name>A0A9D1F743_9FIRM</name>
<evidence type="ECO:0000256" key="6">
    <source>
        <dbReference type="ARBA" id="ARBA00022679"/>
    </source>
</evidence>
<keyword evidence="14" id="KW-0175">Coiled coil</keyword>
<dbReference type="GO" id="GO:0005886">
    <property type="term" value="C:plasma membrane"/>
    <property type="evidence" value="ECO:0007669"/>
    <property type="project" value="UniProtKB-SubCell"/>
</dbReference>
<keyword evidence="10" id="KW-0067">ATP-binding</keyword>
<comment type="catalytic activity">
    <reaction evidence="1">
        <text>ATP + protein L-histidine = ADP + protein N-phospho-L-histidine.</text>
        <dbReference type="EC" id="2.7.13.3"/>
    </reaction>
</comment>
<dbReference type="InterPro" id="IPR004358">
    <property type="entry name" value="Sig_transdc_His_kin-like_C"/>
</dbReference>
<dbReference type="PANTHER" id="PTHR45528:SF1">
    <property type="entry name" value="SENSOR HISTIDINE KINASE CPXA"/>
    <property type="match status" value="1"/>
</dbReference>
<dbReference type="PROSITE" id="PS50109">
    <property type="entry name" value="HIS_KIN"/>
    <property type="match status" value="1"/>
</dbReference>
<reference evidence="17" key="1">
    <citation type="submission" date="2020-10" db="EMBL/GenBank/DDBJ databases">
        <authorList>
            <person name="Gilroy R."/>
        </authorList>
    </citation>
    <scope>NUCLEOTIDE SEQUENCE</scope>
    <source>
        <strain evidence="17">CHK178-757</strain>
    </source>
</reference>
<keyword evidence="7 15" id="KW-0812">Transmembrane</keyword>
<evidence type="ECO:0000256" key="5">
    <source>
        <dbReference type="ARBA" id="ARBA00022553"/>
    </source>
</evidence>
<keyword evidence="9 17" id="KW-0418">Kinase</keyword>
<feature type="transmembrane region" description="Helical" evidence="15">
    <location>
        <begin position="228"/>
        <end position="247"/>
    </location>
</feature>
<evidence type="ECO:0000256" key="10">
    <source>
        <dbReference type="ARBA" id="ARBA00022840"/>
    </source>
</evidence>
<feature type="domain" description="Histidine kinase" evidence="16">
    <location>
        <begin position="316"/>
        <end position="534"/>
    </location>
</feature>
<dbReference type="InterPro" id="IPR003661">
    <property type="entry name" value="HisK_dim/P_dom"/>
</dbReference>
<dbReference type="InterPro" id="IPR036890">
    <property type="entry name" value="HATPase_C_sf"/>
</dbReference>
<dbReference type="PANTHER" id="PTHR45528">
    <property type="entry name" value="SENSOR HISTIDINE KINASE CPXA"/>
    <property type="match status" value="1"/>
</dbReference>
<evidence type="ECO:0000256" key="9">
    <source>
        <dbReference type="ARBA" id="ARBA00022777"/>
    </source>
</evidence>
<keyword evidence="4" id="KW-1003">Cell membrane</keyword>
<evidence type="ECO:0000256" key="2">
    <source>
        <dbReference type="ARBA" id="ARBA00004651"/>
    </source>
</evidence>
<evidence type="ECO:0000256" key="14">
    <source>
        <dbReference type="SAM" id="Coils"/>
    </source>
</evidence>
<dbReference type="Gene3D" id="3.30.565.10">
    <property type="entry name" value="Histidine kinase-like ATPase, C-terminal domain"/>
    <property type="match status" value="1"/>
</dbReference>
<dbReference type="SUPFAM" id="SSF47384">
    <property type="entry name" value="Homodimeric domain of signal transducing histidine kinase"/>
    <property type="match status" value="1"/>
</dbReference>
<dbReference type="CDD" id="cd00075">
    <property type="entry name" value="HATPase"/>
    <property type="match status" value="1"/>
</dbReference>
<dbReference type="Pfam" id="PF02518">
    <property type="entry name" value="HATPase_c"/>
    <property type="match status" value="1"/>
</dbReference>
<dbReference type="InterPro" id="IPR003594">
    <property type="entry name" value="HATPase_dom"/>
</dbReference>
<sequence length="535" mass="61000">MTIKKREFKEKKIQKSFVFTCVLHFLVYSLILLVLYLGISTYIQYRLTTAFPTINDVLVYEDALESDDFSKVSLKLPRVSGFIVFDNDGRTVFSSDRDLSENIHADNVEVISSFAGAYYSVYEKTDINGDPCYYISLTTQDDSTNMLRIIGSCTLDTDLNILSGDLFPERTALSQQEFEMLQGIYSHNMSIEKYEYTNGNKEYRVLVFVAPQMTAQAYDKVMNRTNGLWFMAILVIGLVILLEAFLFTRKIRRSIRPLNQAITGYAQNAVFEVDRQAIPREFQPMADNFSHLLDQLAEVQKEKDEIYRERQRMITDISHDLKTPLTVIQGYAKAFMEDMIPEDKKEKYLTAIYNRSVLATQLIDTLFEYMRMEHPGYRPDLEKMDLSKFITEILAEKYSEIESSHFQMEVDIQASKIPFKGDKKLLRRLMENLLGNALKYNPEGTTIYVRLEVKNTEAILTVADNGAGIPQDIAGQVFAPFITGSTARTSGDGTGLGLAIVRQITELHSGKISLVLPPQKPYATQFVMHFPISGS</sequence>
<dbReference type="GO" id="GO:0005524">
    <property type="term" value="F:ATP binding"/>
    <property type="evidence" value="ECO:0007669"/>
    <property type="project" value="UniProtKB-KW"/>
</dbReference>
<dbReference type="InterPro" id="IPR050398">
    <property type="entry name" value="HssS/ArlS-like"/>
</dbReference>
<keyword evidence="11 15" id="KW-1133">Transmembrane helix</keyword>
<protein>
    <recommendedName>
        <fullName evidence="3">histidine kinase</fullName>
        <ecNumber evidence="3">2.7.13.3</ecNumber>
    </recommendedName>
</protein>
<keyword evidence="6" id="KW-0808">Transferase</keyword>
<feature type="coiled-coil region" evidence="14">
    <location>
        <begin position="289"/>
        <end position="316"/>
    </location>
</feature>
<dbReference type="Proteomes" id="UP000823927">
    <property type="component" value="Unassembled WGS sequence"/>
</dbReference>
<evidence type="ECO:0000256" key="1">
    <source>
        <dbReference type="ARBA" id="ARBA00000085"/>
    </source>
</evidence>
<proteinExistence type="predicted"/>
<dbReference type="AlphaFoldDB" id="A0A9D1F743"/>
<feature type="transmembrane region" description="Helical" evidence="15">
    <location>
        <begin position="16"/>
        <end position="39"/>
    </location>
</feature>
<dbReference type="EMBL" id="DVIT01000044">
    <property type="protein sequence ID" value="HIS48142.1"/>
    <property type="molecule type" value="Genomic_DNA"/>
</dbReference>
<dbReference type="Gene3D" id="1.10.287.130">
    <property type="match status" value="1"/>
</dbReference>